<organism evidence="1 2">
    <name type="scientific">Portunus trituberculatus</name>
    <name type="common">Swimming crab</name>
    <name type="synonym">Neptunus trituberculatus</name>
    <dbReference type="NCBI Taxonomy" id="210409"/>
    <lineage>
        <taxon>Eukaryota</taxon>
        <taxon>Metazoa</taxon>
        <taxon>Ecdysozoa</taxon>
        <taxon>Arthropoda</taxon>
        <taxon>Crustacea</taxon>
        <taxon>Multicrustacea</taxon>
        <taxon>Malacostraca</taxon>
        <taxon>Eumalacostraca</taxon>
        <taxon>Eucarida</taxon>
        <taxon>Decapoda</taxon>
        <taxon>Pleocyemata</taxon>
        <taxon>Brachyura</taxon>
        <taxon>Eubrachyura</taxon>
        <taxon>Portunoidea</taxon>
        <taxon>Portunidae</taxon>
        <taxon>Portuninae</taxon>
        <taxon>Portunus</taxon>
    </lineage>
</organism>
<dbReference type="EMBL" id="VSRR010003821">
    <property type="protein sequence ID" value="MPC37571.1"/>
    <property type="molecule type" value="Genomic_DNA"/>
</dbReference>
<accession>A0A5B7ESL1</accession>
<comment type="caution">
    <text evidence="1">The sequence shown here is derived from an EMBL/GenBank/DDBJ whole genome shotgun (WGS) entry which is preliminary data.</text>
</comment>
<keyword evidence="2" id="KW-1185">Reference proteome</keyword>
<reference evidence="1 2" key="1">
    <citation type="submission" date="2019-05" db="EMBL/GenBank/DDBJ databases">
        <title>Another draft genome of Portunus trituberculatus and its Hox gene families provides insights of decapod evolution.</title>
        <authorList>
            <person name="Jeong J.-H."/>
            <person name="Song I."/>
            <person name="Kim S."/>
            <person name="Choi T."/>
            <person name="Kim D."/>
            <person name="Ryu S."/>
            <person name="Kim W."/>
        </authorList>
    </citation>
    <scope>NUCLEOTIDE SEQUENCE [LARGE SCALE GENOMIC DNA]</scope>
    <source>
        <tissue evidence="1">Muscle</tissue>
    </source>
</reference>
<gene>
    <name evidence="1" type="ORF">E2C01_031057</name>
</gene>
<evidence type="ECO:0000313" key="1">
    <source>
        <dbReference type="EMBL" id="MPC37571.1"/>
    </source>
</evidence>
<sequence length="123" mass="13457">MTVPDPGHFPSAVPQLTNVTIKDVTISTVEVETVTSYRYQESLGRRSPPAIPIPLIHLDGFALPLLSTVTILGMEIDNSLSFTTHVKKTAANATSRIGCVRRVSHLTDTRRVTNLYTAQVRSV</sequence>
<proteinExistence type="predicted"/>
<name>A0A5B7ESL1_PORTR</name>
<dbReference type="Proteomes" id="UP000324222">
    <property type="component" value="Unassembled WGS sequence"/>
</dbReference>
<evidence type="ECO:0000313" key="2">
    <source>
        <dbReference type="Proteomes" id="UP000324222"/>
    </source>
</evidence>
<protein>
    <submittedName>
        <fullName evidence="1">Uncharacterized protein</fullName>
    </submittedName>
</protein>
<dbReference type="AlphaFoldDB" id="A0A5B7ESL1"/>
<dbReference type="OrthoDB" id="6364030at2759"/>